<feature type="compositionally biased region" description="Basic and acidic residues" evidence="1">
    <location>
        <begin position="27"/>
        <end position="44"/>
    </location>
</feature>
<dbReference type="Proteomes" id="UP000002675">
    <property type="component" value="Chromosome II"/>
</dbReference>
<accession>Q7MDI2</accession>
<proteinExistence type="predicted"/>
<dbReference type="HOGENOM" id="CLU_2756796_0_0_6"/>
<dbReference type="STRING" id="672.VV93_v1c39970"/>
<organism evidence="2 3">
    <name type="scientific">Vibrio vulnificus (strain YJ016)</name>
    <dbReference type="NCBI Taxonomy" id="196600"/>
    <lineage>
        <taxon>Bacteria</taxon>
        <taxon>Pseudomonadati</taxon>
        <taxon>Pseudomonadota</taxon>
        <taxon>Gammaproteobacteria</taxon>
        <taxon>Vibrionales</taxon>
        <taxon>Vibrionaceae</taxon>
        <taxon>Vibrio</taxon>
    </lineage>
</organism>
<dbReference type="EMBL" id="BA000038">
    <property type="protein sequence ID" value="BAC97080.1"/>
    <property type="molecule type" value="Genomic_DNA"/>
</dbReference>
<evidence type="ECO:0000313" key="2">
    <source>
        <dbReference type="EMBL" id="BAC97080.1"/>
    </source>
</evidence>
<sequence>MHSRSFRCISSIDNIKEKHWKRAKMDKKKEKTSKKETLDADEQKPLTQHQTRKRIEDILEQKEFEKRYAL</sequence>
<name>Q7MDI2_VIBVY</name>
<dbReference type="AlphaFoldDB" id="Q7MDI2"/>
<reference evidence="2 3" key="1">
    <citation type="journal article" date="2003" name="Genome Res.">
        <title>Comparative genome analysis of Vibrio vulnificus, a marine pathogen.</title>
        <authorList>
            <person name="Chen C.Y."/>
            <person name="Wu K.M."/>
            <person name="Chang Y.C."/>
            <person name="Chang C.H."/>
            <person name="Tsai H.C."/>
            <person name="Liao T.L."/>
            <person name="Liu Y.M."/>
            <person name="Chen H.J."/>
            <person name="Shen A.B."/>
            <person name="Li J.C."/>
            <person name="Su T.L."/>
            <person name="Shao C.P."/>
            <person name="Lee C.T."/>
            <person name="Hor L.I."/>
            <person name="Tsai S.F."/>
        </authorList>
    </citation>
    <scope>NUCLEOTIDE SEQUENCE [LARGE SCALE GENOMIC DNA]</scope>
    <source>
        <strain evidence="2 3">YJ016</strain>
    </source>
</reference>
<evidence type="ECO:0008006" key="4">
    <source>
        <dbReference type="Google" id="ProtNLM"/>
    </source>
</evidence>
<gene>
    <name evidence="2" type="ordered locus">VVA1054</name>
</gene>
<evidence type="ECO:0000256" key="1">
    <source>
        <dbReference type="SAM" id="MobiDB-lite"/>
    </source>
</evidence>
<evidence type="ECO:0000313" key="3">
    <source>
        <dbReference type="Proteomes" id="UP000002675"/>
    </source>
</evidence>
<dbReference type="KEGG" id="vvy:VVA1054"/>
<protein>
    <recommendedName>
        <fullName evidence="4">Adenosine deaminase</fullName>
    </recommendedName>
</protein>
<feature type="region of interest" description="Disordered" evidence="1">
    <location>
        <begin position="20"/>
        <end position="54"/>
    </location>
</feature>